<gene>
    <name evidence="1" type="ORF">LCGC14_1780230</name>
</gene>
<evidence type="ECO:0000313" key="1">
    <source>
        <dbReference type="EMBL" id="KKM02856.1"/>
    </source>
</evidence>
<accession>A0A0F9JAK2</accession>
<feature type="non-terminal residue" evidence="1">
    <location>
        <position position="1"/>
    </location>
</feature>
<proteinExistence type="predicted"/>
<reference evidence="1" key="1">
    <citation type="journal article" date="2015" name="Nature">
        <title>Complex archaea that bridge the gap between prokaryotes and eukaryotes.</title>
        <authorList>
            <person name="Spang A."/>
            <person name="Saw J.H."/>
            <person name="Jorgensen S.L."/>
            <person name="Zaremba-Niedzwiedzka K."/>
            <person name="Martijn J."/>
            <person name="Lind A.E."/>
            <person name="van Eijk R."/>
            <person name="Schleper C."/>
            <person name="Guy L."/>
            <person name="Ettema T.J."/>
        </authorList>
    </citation>
    <scope>NUCLEOTIDE SEQUENCE</scope>
</reference>
<name>A0A0F9JAK2_9ZZZZ</name>
<dbReference type="AlphaFoldDB" id="A0A0F9JAK2"/>
<protein>
    <submittedName>
        <fullName evidence="1">Uncharacterized protein</fullName>
    </submittedName>
</protein>
<comment type="caution">
    <text evidence="1">The sequence shown here is derived from an EMBL/GenBank/DDBJ whole genome shotgun (WGS) entry which is preliminary data.</text>
</comment>
<sequence length="176" mass="19254">IYDEGTLIWSAGFDLRLNNGGSLTIETNGSLDDNGQVDANIDLLTNSADYIFDNEGFFSVYSIDLNNTDGSLNITGSSDINVLRDFKLKFDGISVTNNLSGILNVDHDLGLESDNTSFVNNGTIYVGHNFKLEREGSEFVNNAPLIVAVDFNLKGNNSLLTNNDTIINEAIMKKIY</sequence>
<organism evidence="1">
    <name type="scientific">marine sediment metagenome</name>
    <dbReference type="NCBI Taxonomy" id="412755"/>
    <lineage>
        <taxon>unclassified sequences</taxon>
        <taxon>metagenomes</taxon>
        <taxon>ecological metagenomes</taxon>
    </lineage>
</organism>
<dbReference type="EMBL" id="LAZR01016823">
    <property type="protein sequence ID" value="KKM02856.1"/>
    <property type="molecule type" value="Genomic_DNA"/>
</dbReference>